<dbReference type="EMBL" id="PFKX01000040">
    <property type="protein sequence ID" value="PIY58448.1"/>
    <property type="molecule type" value="Genomic_DNA"/>
</dbReference>
<evidence type="ECO:0000259" key="10">
    <source>
        <dbReference type="PROSITE" id="PS51194"/>
    </source>
</evidence>
<evidence type="ECO:0000256" key="1">
    <source>
        <dbReference type="ARBA" id="ARBA00022741"/>
    </source>
</evidence>
<dbReference type="PROSITE" id="PS51192">
    <property type="entry name" value="HELICASE_ATP_BIND_1"/>
    <property type="match status" value="1"/>
</dbReference>
<evidence type="ECO:0000256" key="6">
    <source>
        <dbReference type="PROSITE-ProRule" id="PRU00552"/>
    </source>
</evidence>
<evidence type="ECO:0000313" key="13">
    <source>
        <dbReference type="Proteomes" id="UP000230732"/>
    </source>
</evidence>
<keyword evidence="4 7" id="KW-0067">ATP-binding</keyword>
<comment type="caution">
    <text evidence="12">The sequence shown here is derived from an EMBL/GenBank/DDBJ whole genome shotgun (WGS) entry which is preliminary data.</text>
</comment>
<comment type="similarity">
    <text evidence="5 7">Belongs to the DEAD box helicase family.</text>
</comment>
<dbReference type="CDD" id="cd00268">
    <property type="entry name" value="DEADc"/>
    <property type="match status" value="1"/>
</dbReference>
<evidence type="ECO:0000256" key="7">
    <source>
        <dbReference type="RuleBase" id="RU000492"/>
    </source>
</evidence>
<dbReference type="PROSITE" id="PS51195">
    <property type="entry name" value="Q_MOTIF"/>
    <property type="match status" value="1"/>
</dbReference>
<dbReference type="GO" id="GO:0005524">
    <property type="term" value="F:ATP binding"/>
    <property type="evidence" value="ECO:0007669"/>
    <property type="project" value="UniProtKB-KW"/>
</dbReference>
<proteinExistence type="inferred from homology"/>
<feature type="domain" description="DEAD-box RNA helicase Q" evidence="11">
    <location>
        <begin position="112"/>
        <end position="140"/>
    </location>
</feature>
<dbReference type="SMART" id="SM00490">
    <property type="entry name" value="HELICc"/>
    <property type="match status" value="1"/>
</dbReference>
<dbReference type="PANTHER" id="PTHR47959:SF13">
    <property type="entry name" value="ATP-DEPENDENT RNA HELICASE RHLE"/>
    <property type="match status" value="1"/>
</dbReference>
<dbReference type="Pfam" id="PF00270">
    <property type="entry name" value="DEAD"/>
    <property type="match status" value="1"/>
</dbReference>
<dbReference type="Gene3D" id="3.40.50.300">
    <property type="entry name" value="P-loop containing nucleotide triphosphate hydrolases"/>
    <property type="match status" value="2"/>
</dbReference>
<evidence type="ECO:0000256" key="5">
    <source>
        <dbReference type="ARBA" id="ARBA00038437"/>
    </source>
</evidence>
<feature type="domain" description="Helicase C-terminal" evidence="10">
    <location>
        <begin position="339"/>
        <end position="453"/>
    </location>
</feature>
<dbReference type="PANTHER" id="PTHR47959">
    <property type="entry name" value="ATP-DEPENDENT RNA HELICASE RHLE-RELATED"/>
    <property type="match status" value="1"/>
</dbReference>
<dbReference type="GO" id="GO:0005829">
    <property type="term" value="C:cytosol"/>
    <property type="evidence" value="ECO:0007669"/>
    <property type="project" value="TreeGrafter"/>
</dbReference>
<dbReference type="GO" id="GO:0016787">
    <property type="term" value="F:hydrolase activity"/>
    <property type="evidence" value="ECO:0007669"/>
    <property type="project" value="UniProtKB-KW"/>
</dbReference>
<dbReference type="PROSITE" id="PS51194">
    <property type="entry name" value="HELICASE_CTER"/>
    <property type="match status" value="1"/>
</dbReference>
<keyword evidence="3 7" id="KW-0347">Helicase</keyword>
<dbReference type="InterPro" id="IPR014001">
    <property type="entry name" value="Helicase_ATP-bd"/>
</dbReference>
<evidence type="ECO:0000256" key="3">
    <source>
        <dbReference type="ARBA" id="ARBA00022806"/>
    </source>
</evidence>
<dbReference type="InterPro" id="IPR014014">
    <property type="entry name" value="RNA_helicase_DEAD_Q_motif"/>
</dbReference>
<dbReference type="CDD" id="cd18787">
    <property type="entry name" value="SF2_C_DEAD"/>
    <property type="match status" value="1"/>
</dbReference>
<accession>A0A2M7Q4V9</accession>
<dbReference type="PROSITE" id="PS00039">
    <property type="entry name" value="DEAD_ATP_HELICASE"/>
    <property type="match status" value="1"/>
</dbReference>
<evidence type="ECO:0000256" key="2">
    <source>
        <dbReference type="ARBA" id="ARBA00022801"/>
    </source>
</evidence>
<feature type="short sequence motif" description="Q motif" evidence="6">
    <location>
        <begin position="112"/>
        <end position="140"/>
    </location>
</feature>
<dbReference type="SMART" id="SM00487">
    <property type="entry name" value="DEXDc"/>
    <property type="match status" value="1"/>
</dbReference>
<dbReference type="InterPro" id="IPR044742">
    <property type="entry name" value="DEAD/DEAH_RhlB"/>
</dbReference>
<evidence type="ECO:0000259" key="9">
    <source>
        <dbReference type="PROSITE" id="PS51192"/>
    </source>
</evidence>
<dbReference type="InterPro" id="IPR011545">
    <property type="entry name" value="DEAD/DEAH_box_helicase_dom"/>
</dbReference>
<keyword evidence="2 7" id="KW-0378">Hydrolase</keyword>
<protein>
    <submittedName>
        <fullName evidence="12">ATP-dependent helicase</fullName>
    </submittedName>
</protein>
<dbReference type="InterPro" id="IPR050079">
    <property type="entry name" value="DEAD_box_RNA_helicase"/>
</dbReference>
<dbReference type="InterPro" id="IPR027417">
    <property type="entry name" value="P-loop_NTPase"/>
</dbReference>
<feature type="domain" description="Helicase ATP-binding" evidence="9">
    <location>
        <begin position="143"/>
        <end position="312"/>
    </location>
</feature>
<name>A0A2M7Q4V9_9BACT</name>
<dbReference type="Proteomes" id="UP000230732">
    <property type="component" value="Unassembled WGS sequence"/>
</dbReference>
<dbReference type="Pfam" id="PF00271">
    <property type="entry name" value="Helicase_C"/>
    <property type="match status" value="1"/>
</dbReference>
<dbReference type="AlphaFoldDB" id="A0A2M7Q4V9"/>
<dbReference type="SUPFAM" id="SSF52540">
    <property type="entry name" value="P-loop containing nucleoside triphosphate hydrolases"/>
    <property type="match status" value="1"/>
</dbReference>
<feature type="region of interest" description="Disordered" evidence="8">
    <location>
        <begin position="1"/>
        <end position="87"/>
    </location>
</feature>
<dbReference type="GO" id="GO:0003676">
    <property type="term" value="F:nucleic acid binding"/>
    <property type="evidence" value="ECO:0007669"/>
    <property type="project" value="InterPro"/>
</dbReference>
<evidence type="ECO:0000256" key="4">
    <source>
        <dbReference type="ARBA" id="ARBA00022840"/>
    </source>
</evidence>
<gene>
    <name evidence="12" type="ORF">COY98_01790</name>
</gene>
<reference evidence="13" key="1">
    <citation type="submission" date="2017-09" db="EMBL/GenBank/DDBJ databases">
        <title>Depth-based differentiation of microbial function through sediment-hosted aquifers and enrichment of novel symbionts in the deep terrestrial subsurface.</title>
        <authorList>
            <person name="Probst A.J."/>
            <person name="Ladd B."/>
            <person name="Jarett J.K."/>
            <person name="Geller-Mcgrath D.E."/>
            <person name="Sieber C.M.K."/>
            <person name="Emerson J.B."/>
            <person name="Anantharaman K."/>
            <person name="Thomas B.C."/>
            <person name="Malmstrom R."/>
            <person name="Stieglmeier M."/>
            <person name="Klingl A."/>
            <person name="Woyke T."/>
            <person name="Ryan C.M."/>
            <person name="Banfield J.F."/>
        </authorList>
    </citation>
    <scope>NUCLEOTIDE SEQUENCE [LARGE SCALE GENOMIC DNA]</scope>
</reference>
<feature type="compositionally biased region" description="Low complexity" evidence="8">
    <location>
        <begin position="56"/>
        <end position="69"/>
    </location>
</feature>
<evidence type="ECO:0000313" key="12">
    <source>
        <dbReference type="EMBL" id="PIY58448.1"/>
    </source>
</evidence>
<evidence type="ECO:0000256" key="8">
    <source>
        <dbReference type="SAM" id="MobiDB-lite"/>
    </source>
</evidence>
<sequence length="453" mass="50058">MEHKKTFSRGAGASRPHSTSSSRPRIVGGSSSRPRSGGTSSTHSVLHSFSARPPLGRSFNASRGGSASSRPRREFGNSGGKRGTRKGQHIDISKFINKTVITEEAVVFTPEHLFKDFIIDERLKINILTKGYNEPTPIQDRVIPHILHGHDLVGIANTGTGKTAAFLIPLINKVLKNPKEKVIVIAPTRELAQQIEMELKGFVKGFKIFSVCCVGGAAIGRQISDLRYQHNFIIGTPGRIKDLIERKCINLALFKSVVLDEADRMLDMGFINDMRYMLALMPKERHTLFFSATLSPEIAVLIKDFLNEPVMVSVKTQDTSKNVEQDVVRIKAGEDKLEVLHDLLIQPEFKKVLIFGRTKHGVEKLSVALGKKGFKAQSIHGDKNQGQRQRALDTFKKGIVQILVATDVAARGLDIAGVSHVINFDIPETYDDYVHRIGRTGRAGEKGKALTFI</sequence>
<evidence type="ECO:0000259" key="11">
    <source>
        <dbReference type="PROSITE" id="PS51195"/>
    </source>
</evidence>
<feature type="compositionally biased region" description="Low complexity" evidence="8">
    <location>
        <begin position="14"/>
        <end position="44"/>
    </location>
</feature>
<dbReference type="InterPro" id="IPR000629">
    <property type="entry name" value="RNA-helicase_DEAD-box_CS"/>
</dbReference>
<organism evidence="12 13">
    <name type="scientific">Candidatus Yonathbacteria bacterium CG_4_10_14_0_8_um_filter_43_17</name>
    <dbReference type="NCBI Taxonomy" id="1975099"/>
    <lineage>
        <taxon>Bacteria</taxon>
        <taxon>Candidatus Yonathiibacteriota</taxon>
    </lineage>
</organism>
<keyword evidence="1 7" id="KW-0547">Nucleotide-binding</keyword>
<dbReference type="GO" id="GO:0003724">
    <property type="term" value="F:RNA helicase activity"/>
    <property type="evidence" value="ECO:0007669"/>
    <property type="project" value="InterPro"/>
</dbReference>
<dbReference type="InterPro" id="IPR001650">
    <property type="entry name" value="Helicase_C-like"/>
</dbReference>